<proteinExistence type="predicted"/>
<dbReference type="VEuPathDB" id="FungiDB:CPSG_01105"/>
<dbReference type="AlphaFoldDB" id="E9CR74"/>
<organism evidence="4">
    <name type="scientific">Coccidioides posadasii (strain RMSCC 757 / Silveira)</name>
    <name type="common">Valley fever fungus</name>
    <dbReference type="NCBI Taxonomy" id="443226"/>
    <lineage>
        <taxon>Eukaryota</taxon>
        <taxon>Fungi</taxon>
        <taxon>Dikarya</taxon>
        <taxon>Ascomycota</taxon>
        <taxon>Pezizomycotina</taxon>
        <taxon>Eurotiomycetes</taxon>
        <taxon>Eurotiomycetidae</taxon>
        <taxon>Onygenales</taxon>
        <taxon>Onygenaceae</taxon>
        <taxon>Coccidioides</taxon>
    </lineage>
</organism>
<name>E9CR74_COCPS</name>
<accession>E9CR74</accession>
<evidence type="ECO:0000313" key="4">
    <source>
        <dbReference type="Proteomes" id="UP000002497"/>
    </source>
</evidence>
<dbReference type="HOGENOM" id="CLU_1875243_0_0_1"/>
<reference evidence="4" key="2">
    <citation type="submission" date="2010-03" db="EMBL/GenBank/DDBJ databases">
        <title>The genome sequence of Coccidioides posadasii strain Silveira.</title>
        <authorList>
            <consortium name="The Broad Institute Genome Sequencing Center for Infectious Disease"/>
            <person name="Neafsey D."/>
            <person name="Orbach M."/>
            <person name="Henn M.R."/>
            <person name="Cole G.T."/>
            <person name="Galgiani J."/>
            <person name="Gardner M.J."/>
            <person name="Kirkland T.N."/>
            <person name="Taylor J.W."/>
            <person name="Young S.K."/>
            <person name="Zeng Q."/>
            <person name="Koehrsen M."/>
            <person name="Alvarado L."/>
            <person name="Berlin A."/>
            <person name="Borenstein D."/>
            <person name="Chapman S.B."/>
            <person name="Chen Z."/>
            <person name="Engels R."/>
            <person name="Freedman E."/>
            <person name="Gellesch M."/>
            <person name="Goldberg J."/>
            <person name="Griggs A."/>
            <person name="Gujja S."/>
            <person name="Heilman E."/>
            <person name="Heiman D."/>
            <person name="Howarth C."/>
            <person name="Jen D."/>
            <person name="Larson L."/>
            <person name="Mehta T."/>
            <person name="Neiman D."/>
            <person name="Park D."/>
            <person name="Pearson M."/>
            <person name="Richards J."/>
            <person name="Roberts A."/>
            <person name="Saif S."/>
            <person name="Shea T."/>
            <person name="Shenoy N."/>
            <person name="Sisk P."/>
            <person name="Stolte C."/>
            <person name="Sykes S."/>
            <person name="Walk T."/>
            <person name="White J."/>
            <person name="Yandava C."/>
            <person name="Haas B."/>
            <person name="Nusbaum C."/>
            <person name="Birren B."/>
        </authorList>
    </citation>
    <scope>NUCLEOTIDE SEQUENCE [LARGE SCALE GENOMIC DNA]</scope>
    <source>
        <strain evidence="4">RMSCC 757 / Silveira</strain>
    </source>
</reference>
<evidence type="ECO:0000256" key="2">
    <source>
        <dbReference type="SAM" id="Phobius"/>
    </source>
</evidence>
<feature type="transmembrane region" description="Helical" evidence="2">
    <location>
        <begin position="118"/>
        <end position="135"/>
    </location>
</feature>
<keyword evidence="2" id="KW-1133">Transmembrane helix</keyword>
<evidence type="ECO:0000256" key="1">
    <source>
        <dbReference type="SAM" id="MobiDB-lite"/>
    </source>
</evidence>
<feature type="region of interest" description="Disordered" evidence="1">
    <location>
        <begin position="1"/>
        <end position="26"/>
    </location>
</feature>
<reference evidence="4" key="1">
    <citation type="journal article" date="2010" name="Genome Res.">
        <title>Population genomic sequencing of Coccidioides fungi reveals recent hybridization and transposon control.</title>
        <authorList>
            <person name="Neafsey D.E."/>
            <person name="Barker B.M."/>
            <person name="Sharpton T.J."/>
            <person name="Stajich J.E."/>
            <person name="Park D.J."/>
            <person name="Whiston E."/>
            <person name="Hung C.-Y."/>
            <person name="McMahan C."/>
            <person name="White J."/>
            <person name="Sykes S."/>
            <person name="Heiman D."/>
            <person name="Young S."/>
            <person name="Zeng Q."/>
            <person name="Abouelleil A."/>
            <person name="Aftuck L."/>
            <person name="Bessette D."/>
            <person name="Brown A."/>
            <person name="FitzGerald M."/>
            <person name="Lui A."/>
            <person name="Macdonald J.P."/>
            <person name="Priest M."/>
            <person name="Orbach M.J."/>
            <person name="Galgiani J.N."/>
            <person name="Kirkland T.N."/>
            <person name="Cole G.T."/>
            <person name="Birren B.W."/>
            <person name="Henn M.R."/>
            <person name="Taylor J.W."/>
            <person name="Rounsley S.D."/>
        </authorList>
    </citation>
    <scope>NUCLEOTIDE SEQUENCE [LARGE SCALE GENOMIC DNA]</scope>
    <source>
        <strain evidence="4">RMSCC 757 / Silveira</strain>
    </source>
</reference>
<protein>
    <submittedName>
        <fullName evidence="3">Uncharacterized protein</fullName>
    </submittedName>
</protein>
<dbReference type="EMBL" id="GL636486">
    <property type="protein sequence ID" value="EFW23206.1"/>
    <property type="molecule type" value="Genomic_DNA"/>
</dbReference>
<keyword evidence="4" id="KW-1185">Reference proteome</keyword>
<keyword evidence="2" id="KW-0812">Transmembrane</keyword>
<keyword evidence="2" id="KW-0472">Membrane</keyword>
<dbReference type="Proteomes" id="UP000002497">
    <property type="component" value="Unassembled WGS sequence"/>
</dbReference>
<gene>
    <name evidence="3" type="ORF">CPSG_01105</name>
</gene>
<evidence type="ECO:0000313" key="3">
    <source>
        <dbReference type="EMBL" id="EFW23206.1"/>
    </source>
</evidence>
<sequence>MLRRCMSSWAGRRSPGHPADSAPRRSIYSNQERQVRYFQNDPRVGTEHARVVHYRYSDGRNERYLVLTWGRAREQRREGERNRQVGKALGCPIREWRGGCVCLETPSDRAGSSPQRPWVVVVVVVVVVAVVAVWLW</sequence>